<keyword evidence="2" id="KW-1185">Reference proteome</keyword>
<proteinExistence type="predicted"/>
<sequence length="76" mass="8672">MSLHHEYFHSAGNACCMLREPPLLTPAAPAFHRPLNHTGPSARIHQIIFHHRAMSDGLKMLPALLEKLLGELRWER</sequence>
<name>A0ABR3N1Q8_9TELE</name>
<evidence type="ECO:0000313" key="1">
    <source>
        <dbReference type="EMBL" id="KAL1270745.1"/>
    </source>
</evidence>
<dbReference type="Proteomes" id="UP001558613">
    <property type="component" value="Unassembled WGS sequence"/>
</dbReference>
<reference evidence="1 2" key="1">
    <citation type="submission" date="2023-09" db="EMBL/GenBank/DDBJ databases">
        <authorList>
            <person name="Wang M."/>
        </authorList>
    </citation>
    <scope>NUCLEOTIDE SEQUENCE [LARGE SCALE GENOMIC DNA]</scope>
    <source>
        <strain evidence="1">GT-2023</strain>
        <tissue evidence="1">Liver</tissue>
    </source>
</reference>
<gene>
    <name evidence="1" type="ORF">QQF64_029761</name>
</gene>
<protein>
    <submittedName>
        <fullName evidence="1">Uncharacterized protein</fullName>
    </submittedName>
</protein>
<evidence type="ECO:0000313" key="2">
    <source>
        <dbReference type="Proteomes" id="UP001558613"/>
    </source>
</evidence>
<comment type="caution">
    <text evidence="1">The sequence shown here is derived from an EMBL/GenBank/DDBJ whole genome shotgun (WGS) entry which is preliminary data.</text>
</comment>
<dbReference type="EMBL" id="JAYMGO010000007">
    <property type="protein sequence ID" value="KAL1270745.1"/>
    <property type="molecule type" value="Genomic_DNA"/>
</dbReference>
<organism evidence="1 2">
    <name type="scientific">Cirrhinus molitorella</name>
    <name type="common">mud carp</name>
    <dbReference type="NCBI Taxonomy" id="172907"/>
    <lineage>
        <taxon>Eukaryota</taxon>
        <taxon>Metazoa</taxon>
        <taxon>Chordata</taxon>
        <taxon>Craniata</taxon>
        <taxon>Vertebrata</taxon>
        <taxon>Euteleostomi</taxon>
        <taxon>Actinopterygii</taxon>
        <taxon>Neopterygii</taxon>
        <taxon>Teleostei</taxon>
        <taxon>Ostariophysi</taxon>
        <taxon>Cypriniformes</taxon>
        <taxon>Cyprinidae</taxon>
        <taxon>Labeoninae</taxon>
        <taxon>Labeonini</taxon>
        <taxon>Cirrhinus</taxon>
    </lineage>
</organism>
<accession>A0ABR3N1Q8</accession>